<dbReference type="InterPro" id="IPR014710">
    <property type="entry name" value="RmlC-like_jellyroll"/>
</dbReference>
<dbReference type="KEGG" id="saga:M5M_17035"/>
<dbReference type="InterPro" id="IPR008579">
    <property type="entry name" value="UGlyAH_Cupin_dom"/>
</dbReference>
<keyword evidence="1" id="KW-0732">Signal</keyword>
<dbReference type="EMBL" id="CP003746">
    <property type="protein sequence ID" value="AFV00538.2"/>
    <property type="molecule type" value="Genomic_DNA"/>
</dbReference>
<dbReference type="Proteomes" id="UP000000466">
    <property type="component" value="Chromosome"/>
</dbReference>
<dbReference type="AlphaFoldDB" id="K4L2W3"/>
<evidence type="ECO:0000313" key="4">
    <source>
        <dbReference type="Proteomes" id="UP000000466"/>
    </source>
</evidence>
<feature type="chain" id="PRO_5003878419" description="(S)-ureidoglycine aminohydrolase cupin domain-containing protein" evidence="1">
    <location>
        <begin position="20"/>
        <end position="149"/>
    </location>
</feature>
<dbReference type="STRING" id="1117647.M5M_17035"/>
<evidence type="ECO:0000313" key="3">
    <source>
        <dbReference type="EMBL" id="AFV00538.2"/>
    </source>
</evidence>
<dbReference type="PANTHER" id="PTHR40943:SF1">
    <property type="entry name" value="CYTOPLASMIC PROTEIN"/>
    <property type="match status" value="1"/>
</dbReference>
<feature type="signal peptide" evidence="1">
    <location>
        <begin position="1"/>
        <end position="19"/>
    </location>
</feature>
<dbReference type="OrthoDB" id="9799053at2"/>
<evidence type="ECO:0000259" key="2">
    <source>
        <dbReference type="Pfam" id="PF05899"/>
    </source>
</evidence>
<dbReference type="Pfam" id="PF05899">
    <property type="entry name" value="Cupin_3"/>
    <property type="match status" value="1"/>
</dbReference>
<evidence type="ECO:0000256" key="1">
    <source>
        <dbReference type="SAM" id="SignalP"/>
    </source>
</evidence>
<accession>K4L2W3</accession>
<proteinExistence type="predicted"/>
<dbReference type="RefSeq" id="WP_016389829.1">
    <property type="nucleotide sequence ID" value="NC_018868.3"/>
</dbReference>
<name>K4L2W3_SIMAS</name>
<dbReference type="SUPFAM" id="SSF51182">
    <property type="entry name" value="RmlC-like cupins"/>
    <property type="match status" value="1"/>
</dbReference>
<organism evidence="3 4">
    <name type="scientific">Simiduia agarivorans (strain DSM 21679 / JCM 13881 / BCRC 17597 / SA1)</name>
    <dbReference type="NCBI Taxonomy" id="1117647"/>
    <lineage>
        <taxon>Bacteria</taxon>
        <taxon>Pseudomonadati</taxon>
        <taxon>Pseudomonadota</taxon>
        <taxon>Gammaproteobacteria</taxon>
        <taxon>Cellvibrionales</taxon>
        <taxon>Cellvibrionaceae</taxon>
        <taxon>Simiduia</taxon>
    </lineage>
</organism>
<protein>
    <recommendedName>
        <fullName evidence="2">(S)-ureidoglycine aminohydrolase cupin domain-containing protein</fullName>
    </recommendedName>
</protein>
<dbReference type="eggNOG" id="COG3450">
    <property type="taxonomic scope" value="Bacteria"/>
</dbReference>
<gene>
    <name evidence="3" type="ordered locus">M5M_17035</name>
</gene>
<dbReference type="Gene3D" id="2.60.120.10">
    <property type="entry name" value="Jelly Rolls"/>
    <property type="match status" value="1"/>
</dbReference>
<dbReference type="InterPro" id="IPR011051">
    <property type="entry name" value="RmlC_Cupin_sf"/>
</dbReference>
<dbReference type="HOGENOM" id="CLU_1756657_0_0_6"/>
<feature type="domain" description="(S)-ureidoglycine aminohydrolase cupin" evidence="2">
    <location>
        <begin position="62"/>
        <end position="135"/>
    </location>
</feature>
<keyword evidence="4" id="KW-1185">Reference proteome</keyword>
<sequence length="149" mass="16053">MIKRTLQILLLLLPCTVAASPQPVLLPANAVPDALLAAAGKPYTEHTDKGPQAARDALMFTSSDQKVTAGVYQANAGKFTVNEPYGVDEFMWFLEGKVTLTSTDGTVTEINAGDAVLLPKEWTGVWESTDYKKVYVIYSPTGGEDATQE</sequence>
<dbReference type="PANTHER" id="PTHR40943">
    <property type="entry name" value="CYTOPLASMIC PROTEIN-RELATED"/>
    <property type="match status" value="1"/>
</dbReference>
<reference evidence="3 4" key="1">
    <citation type="journal article" date="2013" name="Genome Announc.">
        <title>Complete genome sequence of Simiduia agarivorans SA1(T), a marine bacterium able to degrade a variety of polysaccharides.</title>
        <authorList>
            <person name="Lin S.Y."/>
            <person name="Shieh W.Y."/>
            <person name="Chen J.S."/>
            <person name="Tang S.L."/>
        </authorList>
    </citation>
    <scope>NUCLEOTIDE SEQUENCE [LARGE SCALE GENOMIC DNA]</scope>
    <source>
        <strain evidence="4">DSM 21679 / JCM 13881 / BCRC 17597 / SA1</strain>
    </source>
</reference>